<dbReference type="AlphaFoldDB" id="A0AAD5QE64"/>
<evidence type="ECO:0000313" key="3">
    <source>
        <dbReference type="Proteomes" id="UP001196413"/>
    </source>
</evidence>
<keyword evidence="3" id="KW-1185">Reference proteome</keyword>
<protein>
    <submittedName>
        <fullName evidence="2">Uncharacterized protein</fullName>
    </submittedName>
</protein>
<feature type="region of interest" description="Disordered" evidence="1">
    <location>
        <begin position="1"/>
        <end position="30"/>
    </location>
</feature>
<dbReference type="Proteomes" id="UP001196413">
    <property type="component" value="Unassembled WGS sequence"/>
</dbReference>
<sequence length="72" mass="7914">MPDKSLAGRLPTTVRATSAAPPDVIGDSRNAHRLMDKEKLRSFLLIAQDRNLGGFCKIPEESPGMLRSLHND</sequence>
<evidence type="ECO:0000256" key="1">
    <source>
        <dbReference type="SAM" id="MobiDB-lite"/>
    </source>
</evidence>
<comment type="caution">
    <text evidence="2">The sequence shown here is derived from an EMBL/GenBank/DDBJ whole genome shotgun (WGS) entry which is preliminary data.</text>
</comment>
<gene>
    <name evidence="2" type="ORF">KIN20_004041</name>
</gene>
<reference evidence="2" key="1">
    <citation type="submission" date="2021-06" db="EMBL/GenBank/DDBJ databases">
        <title>Parelaphostrongylus tenuis whole genome reference sequence.</title>
        <authorList>
            <person name="Garwood T.J."/>
            <person name="Larsen P.A."/>
            <person name="Fountain-Jones N.M."/>
            <person name="Garbe J.R."/>
            <person name="Macchietto M.G."/>
            <person name="Kania S.A."/>
            <person name="Gerhold R.W."/>
            <person name="Richards J.E."/>
            <person name="Wolf T.M."/>
        </authorList>
    </citation>
    <scope>NUCLEOTIDE SEQUENCE</scope>
    <source>
        <strain evidence="2">MNPRO001-30</strain>
        <tissue evidence="2">Meninges</tissue>
    </source>
</reference>
<organism evidence="2 3">
    <name type="scientific">Parelaphostrongylus tenuis</name>
    <name type="common">Meningeal worm</name>
    <dbReference type="NCBI Taxonomy" id="148309"/>
    <lineage>
        <taxon>Eukaryota</taxon>
        <taxon>Metazoa</taxon>
        <taxon>Ecdysozoa</taxon>
        <taxon>Nematoda</taxon>
        <taxon>Chromadorea</taxon>
        <taxon>Rhabditida</taxon>
        <taxon>Rhabditina</taxon>
        <taxon>Rhabditomorpha</taxon>
        <taxon>Strongyloidea</taxon>
        <taxon>Metastrongylidae</taxon>
        <taxon>Parelaphostrongylus</taxon>
    </lineage>
</organism>
<proteinExistence type="predicted"/>
<accession>A0AAD5QE64</accession>
<dbReference type="EMBL" id="JAHQIW010000541">
    <property type="protein sequence ID" value="KAJ1348688.1"/>
    <property type="molecule type" value="Genomic_DNA"/>
</dbReference>
<name>A0AAD5QE64_PARTN</name>
<evidence type="ECO:0000313" key="2">
    <source>
        <dbReference type="EMBL" id="KAJ1348688.1"/>
    </source>
</evidence>